<sequence length="166" mass="18794">MHPGLRAAYAMIAFLALISDMRTVSPNGEFAASRHFRFSASGTHHVFDAKSGLNQTHSEVDARAIHSATTTTLQKRVKTTKTNTMSLRHFGTSNETISPSSPLFPRSAWCIVFIVVVSFRCHRRYLDKRRPRSEDLIGKVIHVRLEYYGAIPLSEWNGDELEKYDV</sequence>
<feature type="signal peptide" evidence="1">
    <location>
        <begin position="1"/>
        <end position="23"/>
    </location>
</feature>
<evidence type="ECO:0000313" key="2">
    <source>
        <dbReference type="EMBL" id="KAL3763319.1"/>
    </source>
</evidence>
<name>A0ABD3MKH4_9STRA</name>
<protein>
    <submittedName>
        <fullName evidence="2">Uncharacterized protein</fullName>
    </submittedName>
</protein>
<keyword evidence="1" id="KW-0732">Signal</keyword>
<dbReference type="Proteomes" id="UP001530315">
    <property type="component" value="Unassembled WGS sequence"/>
</dbReference>
<dbReference type="AlphaFoldDB" id="A0ABD3MKH4"/>
<keyword evidence="3" id="KW-1185">Reference proteome</keyword>
<evidence type="ECO:0000256" key="1">
    <source>
        <dbReference type="SAM" id="SignalP"/>
    </source>
</evidence>
<gene>
    <name evidence="2" type="ORF">ACHAW5_007711</name>
</gene>
<accession>A0ABD3MKH4</accession>
<reference evidence="2 3" key="1">
    <citation type="submission" date="2024-10" db="EMBL/GenBank/DDBJ databases">
        <title>Updated reference genomes for cyclostephanoid diatoms.</title>
        <authorList>
            <person name="Roberts W.R."/>
            <person name="Alverson A.J."/>
        </authorList>
    </citation>
    <scope>NUCLEOTIDE SEQUENCE [LARGE SCALE GENOMIC DNA]</scope>
    <source>
        <strain evidence="2 3">AJA276-08</strain>
    </source>
</reference>
<evidence type="ECO:0000313" key="3">
    <source>
        <dbReference type="Proteomes" id="UP001530315"/>
    </source>
</evidence>
<comment type="caution">
    <text evidence="2">The sequence shown here is derived from an EMBL/GenBank/DDBJ whole genome shotgun (WGS) entry which is preliminary data.</text>
</comment>
<dbReference type="EMBL" id="JALLAZ020001804">
    <property type="protein sequence ID" value="KAL3763319.1"/>
    <property type="molecule type" value="Genomic_DNA"/>
</dbReference>
<proteinExistence type="predicted"/>
<feature type="chain" id="PRO_5044830805" evidence="1">
    <location>
        <begin position="24"/>
        <end position="166"/>
    </location>
</feature>
<organism evidence="2 3">
    <name type="scientific">Stephanodiscus triporus</name>
    <dbReference type="NCBI Taxonomy" id="2934178"/>
    <lineage>
        <taxon>Eukaryota</taxon>
        <taxon>Sar</taxon>
        <taxon>Stramenopiles</taxon>
        <taxon>Ochrophyta</taxon>
        <taxon>Bacillariophyta</taxon>
        <taxon>Coscinodiscophyceae</taxon>
        <taxon>Thalassiosirophycidae</taxon>
        <taxon>Stephanodiscales</taxon>
        <taxon>Stephanodiscaceae</taxon>
        <taxon>Stephanodiscus</taxon>
    </lineage>
</organism>